<keyword evidence="7" id="KW-1185">Reference proteome</keyword>
<dbReference type="PANTHER" id="PTHR43667:SF2">
    <property type="entry name" value="FATTY ACID C-METHYL TRANSFERASE"/>
    <property type="match status" value="1"/>
</dbReference>
<accession>A0A5C5RKM5</accession>
<dbReference type="Gene3D" id="3.40.50.150">
    <property type="entry name" value="Vaccinia Virus protein VP39"/>
    <property type="match status" value="1"/>
</dbReference>
<dbReference type="SUPFAM" id="SSF53335">
    <property type="entry name" value="S-adenosyl-L-methionine-dependent methyltransferases"/>
    <property type="match status" value="1"/>
</dbReference>
<dbReference type="EMBL" id="VIGV01000004">
    <property type="protein sequence ID" value="TWS23260.1"/>
    <property type="molecule type" value="Genomic_DNA"/>
</dbReference>
<evidence type="ECO:0000256" key="4">
    <source>
        <dbReference type="ARBA" id="ARBA00022691"/>
    </source>
</evidence>
<comment type="caution">
    <text evidence="6">The sequence shown here is derived from an EMBL/GenBank/DDBJ whole genome shotgun (WGS) entry which is preliminary data.</text>
</comment>
<name>A0A5C5RKM5_9ACTN</name>
<gene>
    <name evidence="6" type="ORF">FK268_13175</name>
</gene>
<sequence>MGLRPAPAPPSRHRRTGSETVTVELEALPARDLDLAVPVPAGLRARVFGRAARALLRAATSRSGVALAGPGDPRPAGPAIILRAPDAVHRRIGTARLIGFGEAYVAGEWDAPDLAATLTALAERMPVLVPRWLQSLRGLAAIARPDTELGTPDHVQANVSHHYDLSNELFARFLDETLTYSSALFCARELHDDEPGVTRAPDPTGATWAALAEAQRAKIDRLLDAAGVGPGTRLLEIGTGWGELCLRAAARGATVRSVTLSVEQRDLALRRIGEAGLTDRVRVDLLDYRAVDGEYDAVVSVEMIEAVGAAHWDEYFEVLARRVAPGGRIAVQAITMPHDRMLASLRTYTWIQKYVFPGGMLPSTEAIAAAAGRAGLAVRARHRFGMHYAETLRLWRERFLEDPDSLPPPADSAAFRRVWEFYLAYSEAGFRSGYLDVQQIVLAPESRHDRPALPRH</sequence>
<dbReference type="InterPro" id="IPR029063">
    <property type="entry name" value="SAM-dependent_MTases_sf"/>
</dbReference>
<evidence type="ECO:0000313" key="7">
    <source>
        <dbReference type="Proteomes" id="UP000319792"/>
    </source>
</evidence>
<protein>
    <submittedName>
        <fullName evidence="6">Class I SAM-dependent methyltransferase</fullName>
    </submittedName>
</protein>
<evidence type="ECO:0000256" key="1">
    <source>
        <dbReference type="ARBA" id="ARBA00010815"/>
    </source>
</evidence>
<dbReference type="Proteomes" id="UP000319792">
    <property type="component" value="Unassembled WGS sequence"/>
</dbReference>
<proteinExistence type="inferred from homology"/>
<evidence type="ECO:0000256" key="5">
    <source>
        <dbReference type="ARBA" id="ARBA00023098"/>
    </source>
</evidence>
<evidence type="ECO:0000256" key="2">
    <source>
        <dbReference type="ARBA" id="ARBA00022603"/>
    </source>
</evidence>
<organism evidence="6 7">
    <name type="scientific">Tsukamurella sputi</name>
    <dbReference type="NCBI Taxonomy" id="2591848"/>
    <lineage>
        <taxon>Bacteria</taxon>
        <taxon>Bacillati</taxon>
        <taxon>Actinomycetota</taxon>
        <taxon>Actinomycetes</taxon>
        <taxon>Mycobacteriales</taxon>
        <taxon>Tsukamurellaceae</taxon>
        <taxon>Tsukamurella</taxon>
    </lineage>
</organism>
<evidence type="ECO:0000313" key="6">
    <source>
        <dbReference type="EMBL" id="TWS23260.1"/>
    </source>
</evidence>
<keyword evidence="4" id="KW-0949">S-adenosyl-L-methionine</keyword>
<dbReference type="GO" id="GO:0008610">
    <property type="term" value="P:lipid biosynthetic process"/>
    <property type="evidence" value="ECO:0007669"/>
    <property type="project" value="InterPro"/>
</dbReference>
<dbReference type="InterPro" id="IPR003333">
    <property type="entry name" value="CMAS"/>
</dbReference>
<keyword evidence="3 6" id="KW-0808">Transferase</keyword>
<keyword evidence="2 6" id="KW-0489">Methyltransferase</keyword>
<evidence type="ECO:0000256" key="3">
    <source>
        <dbReference type="ARBA" id="ARBA00022679"/>
    </source>
</evidence>
<reference evidence="6 7" key="1">
    <citation type="submission" date="2019-08" db="EMBL/GenBank/DDBJ databases">
        <title>Tsukamurella conjunctivitidis sp. nov., Tsukamurella assacharolytica sp. nov. and Tsukamurella sputae sp. nov. isolated from patients with conjunctivitis, bacteraemia (lymphoma) and respiratory infection (sputum) in Hong Kong.</title>
        <authorList>
            <person name="Fok K.M.N."/>
            <person name="Fong J.Y.H."/>
        </authorList>
    </citation>
    <scope>NUCLEOTIDE SEQUENCE [LARGE SCALE GENOMIC DNA]</scope>
    <source>
        <strain evidence="6 7">HKU70</strain>
    </source>
</reference>
<dbReference type="CDD" id="cd02440">
    <property type="entry name" value="AdoMet_MTases"/>
    <property type="match status" value="1"/>
</dbReference>
<dbReference type="InterPro" id="IPR050723">
    <property type="entry name" value="CFA/CMAS"/>
</dbReference>
<dbReference type="AlphaFoldDB" id="A0A5C5RKM5"/>
<comment type="similarity">
    <text evidence="1">Belongs to the CFA/CMAS family.</text>
</comment>
<dbReference type="GO" id="GO:0032259">
    <property type="term" value="P:methylation"/>
    <property type="evidence" value="ECO:0007669"/>
    <property type="project" value="UniProtKB-KW"/>
</dbReference>
<dbReference type="PIRSF" id="PIRSF003085">
    <property type="entry name" value="CMAS"/>
    <property type="match status" value="1"/>
</dbReference>
<keyword evidence="5" id="KW-0443">Lipid metabolism</keyword>
<dbReference type="OrthoDB" id="9782855at2"/>
<dbReference type="GO" id="GO:0008168">
    <property type="term" value="F:methyltransferase activity"/>
    <property type="evidence" value="ECO:0007669"/>
    <property type="project" value="UniProtKB-KW"/>
</dbReference>
<dbReference type="Pfam" id="PF02353">
    <property type="entry name" value="CMAS"/>
    <property type="match status" value="1"/>
</dbReference>
<dbReference type="PANTHER" id="PTHR43667">
    <property type="entry name" value="CYCLOPROPANE-FATTY-ACYL-PHOSPHOLIPID SYNTHASE"/>
    <property type="match status" value="1"/>
</dbReference>